<evidence type="ECO:0000313" key="2">
    <source>
        <dbReference type="Proteomes" id="UP000233597"/>
    </source>
</evidence>
<accession>A0A2N3KXV7</accession>
<gene>
    <name evidence="1" type="ORF">COO20_04420</name>
</gene>
<dbReference type="AlphaFoldDB" id="A0A2N3KXV7"/>
<name>A0A2N3KXV7_9PROT</name>
<dbReference type="EMBL" id="NWTK01000002">
    <property type="protein sequence ID" value="PKR55421.1"/>
    <property type="molecule type" value="Genomic_DNA"/>
</dbReference>
<comment type="caution">
    <text evidence="1">The sequence shown here is derived from an EMBL/GenBank/DDBJ whole genome shotgun (WGS) entry which is preliminary data.</text>
</comment>
<organism evidence="1 2">
    <name type="scientific">Thalassospira marina</name>
    <dbReference type="NCBI Taxonomy" id="2048283"/>
    <lineage>
        <taxon>Bacteria</taxon>
        <taxon>Pseudomonadati</taxon>
        <taxon>Pseudomonadota</taxon>
        <taxon>Alphaproteobacteria</taxon>
        <taxon>Rhodospirillales</taxon>
        <taxon>Thalassospiraceae</taxon>
        <taxon>Thalassospira</taxon>
    </lineage>
</organism>
<evidence type="ECO:0000313" key="1">
    <source>
        <dbReference type="EMBL" id="PKR55421.1"/>
    </source>
</evidence>
<reference evidence="1 2" key="1">
    <citation type="submission" date="2017-09" db="EMBL/GenBank/DDBJ databases">
        <title>Biodiversity and function of Thalassospira species in the particle-attached aromatic-hydrocarbon-degrading consortia from the surface seawater of the South China Sea.</title>
        <authorList>
            <person name="Dong C."/>
            <person name="Liu R."/>
            <person name="Shao Z."/>
        </authorList>
    </citation>
    <scope>NUCLEOTIDE SEQUENCE [LARGE SCALE GENOMIC DNA]</scope>
    <source>
        <strain evidence="1 2">CSC1P2</strain>
    </source>
</reference>
<protein>
    <submittedName>
        <fullName evidence="1">Uncharacterized protein</fullName>
    </submittedName>
</protein>
<sequence>MTITKAKLEDLLQRVADLSVDLSFESADESGGVGHVESNFDLQRDDRDLWGEIDRMLYRLRRGDDVGEDVAALRAENERLRGALENLSDKCAAGGFYSDDDADWALVRDARSALKGGAE</sequence>
<dbReference type="RefSeq" id="WP_101264470.1">
    <property type="nucleotide sequence ID" value="NZ_NWTK01000002.1"/>
</dbReference>
<proteinExistence type="predicted"/>
<dbReference type="Proteomes" id="UP000233597">
    <property type="component" value="Unassembled WGS sequence"/>
</dbReference>